<comment type="caution">
    <text evidence="1">The sequence shown here is derived from an EMBL/GenBank/DDBJ whole genome shotgun (WGS) entry which is preliminary data.</text>
</comment>
<name>A0AAD3SH79_NEPGR</name>
<dbReference type="AlphaFoldDB" id="A0AAD3SH79"/>
<protein>
    <submittedName>
        <fullName evidence="1">Uncharacterized protein</fullName>
    </submittedName>
</protein>
<reference evidence="1" key="1">
    <citation type="submission" date="2023-05" db="EMBL/GenBank/DDBJ databases">
        <title>Nepenthes gracilis genome sequencing.</title>
        <authorList>
            <person name="Fukushima K."/>
        </authorList>
    </citation>
    <scope>NUCLEOTIDE SEQUENCE</scope>
    <source>
        <strain evidence="1">SING2019-196</strain>
    </source>
</reference>
<sequence>MPQADEAAGTFCPCSSFDAEVPTSLLFVAAQELPLADFICRLVGFALGGEGSVVLLCWNVEDCPGVAALVGTVPALSLHFAATIQCSWLLGEDTSMADFGFWRLAVTGASLALVYAGRVADEILVAVGSWLLKSSGLFSLC</sequence>
<evidence type="ECO:0000313" key="1">
    <source>
        <dbReference type="EMBL" id="GMH10599.1"/>
    </source>
</evidence>
<organism evidence="1 2">
    <name type="scientific">Nepenthes gracilis</name>
    <name type="common">Slender pitcher plant</name>
    <dbReference type="NCBI Taxonomy" id="150966"/>
    <lineage>
        <taxon>Eukaryota</taxon>
        <taxon>Viridiplantae</taxon>
        <taxon>Streptophyta</taxon>
        <taxon>Embryophyta</taxon>
        <taxon>Tracheophyta</taxon>
        <taxon>Spermatophyta</taxon>
        <taxon>Magnoliopsida</taxon>
        <taxon>eudicotyledons</taxon>
        <taxon>Gunneridae</taxon>
        <taxon>Pentapetalae</taxon>
        <taxon>Caryophyllales</taxon>
        <taxon>Nepenthaceae</taxon>
        <taxon>Nepenthes</taxon>
    </lineage>
</organism>
<dbReference type="EMBL" id="BSYO01000010">
    <property type="protein sequence ID" value="GMH10599.1"/>
    <property type="molecule type" value="Genomic_DNA"/>
</dbReference>
<gene>
    <name evidence="1" type="ORF">Nepgr_012440</name>
</gene>
<dbReference type="Proteomes" id="UP001279734">
    <property type="component" value="Unassembled WGS sequence"/>
</dbReference>
<accession>A0AAD3SH79</accession>
<keyword evidence="2" id="KW-1185">Reference proteome</keyword>
<proteinExistence type="predicted"/>
<evidence type="ECO:0000313" key="2">
    <source>
        <dbReference type="Proteomes" id="UP001279734"/>
    </source>
</evidence>